<keyword evidence="3" id="KW-1185">Reference proteome</keyword>
<proteinExistence type="predicted"/>
<evidence type="ECO:0000259" key="1">
    <source>
        <dbReference type="Pfam" id="PF06722"/>
    </source>
</evidence>
<sequence>MGRFFLTSRGSWGDINPILGLGRELKKRGHQVTVILNEYHRSCAEKLGFEFVPYASVARYHEEQNANSDIGGPGSLSHEERLARWHDPEMRATYAALAERADPRDSVIVARSWTLAGRLAQERLGIPLATVYITPAESVRLEPWLPYLGPKDPKRRWIYERVFTPVIDRIHDPMYGPFLNAFRAELGLAPVKHIQTRWFESPQLALGLWPDWFYPLRDHWSPGMQLPGFVFHETREDEPSPPELESFLSTGEPPVLFLAGSFRSGGAEAFFATSVEVCRRLGRRGIFLSESRKQLPASLPESIATFPYLPLQTLLPRCAAVVHHGGIGTAARGIQAAVPQLIVPVFSDQPFNADRLRQLGVADSVQKHEYTADNVVPVLRRLLGDHQVRVACQALSQRLVQRDAVAEACNALEGLLRDTRSTPPVLRRAAS</sequence>
<dbReference type="InterPro" id="IPR010610">
    <property type="entry name" value="EryCIII-like_C"/>
</dbReference>
<organism evidence="2 3">
    <name type="scientific">Archangium minus</name>
    <dbReference type="NCBI Taxonomy" id="83450"/>
    <lineage>
        <taxon>Bacteria</taxon>
        <taxon>Pseudomonadati</taxon>
        <taxon>Myxococcota</taxon>
        <taxon>Myxococcia</taxon>
        <taxon>Myxococcales</taxon>
        <taxon>Cystobacterineae</taxon>
        <taxon>Archangiaceae</taxon>
        <taxon>Archangium</taxon>
    </lineage>
</organism>
<name>A0ABY9WWH7_9BACT</name>
<dbReference type="EMBL" id="CP043494">
    <property type="protein sequence ID" value="WNG47509.1"/>
    <property type="molecule type" value="Genomic_DNA"/>
</dbReference>
<dbReference type="RefSeq" id="WP_395803935.1">
    <property type="nucleotide sequence ID" value="NZ_CP043494.1"/>
</dbReference>
<dbReference type="SUPFAM" id="SSF53756">
    <property type="entry name" value="UDP-Glycosyltransferase/glycogen phosphorylase"/>
    <property type="match status" value="1"/>
</dbReference>
<dbReference type="Gene3D" id="3.40.50.2000">
    <property type="entry name" value="Glycogen Phosphorylase B"/>
    <property type="match status" value="2"/>
</dbReference>
<accession>A0ABY9WWH7</accession>
<dbReference type="PANTHER" id="PTHR48050:SF13">
    <property type="entry name" value="STEROL 3-BETA-GLUCOSYLTRANSFERASE UGT80A2"/>
    <property type="match status" value="1"/>
</dbReference>
<dbReference type="CDD" id="cd03784">
    <property type="entry name" value="GT1_Gtf-like"/>
    <property type="match status" value="1"/>
</dbReference>
<dbReference type="PANTHER" id="PTHR48050">
    <property type="entry name" value="STEROL 3-BETA-GLUCOSYLTRANSFERASE"/>
    <property type="match status" value="1"/>
</dbReference>
<dbReference type="Pfam" id="PF06722">
    <property type="entry name" value="EryCIII-like_C"/>
    <property type="match status" value="1"/>
</dbReference>
<dbReference type="InterPro" id="IPR002213">
    <property type="entry name" value="UDP_glucos_trans"/>
</dbReference>
<dbReference type="InterPro" id="IPR050426">
    <property type="entry name" value="Glycosyltransferase_28"/>
</dbReference>
<protein>
    <submittedName>
        <fullName evidence="2">Glycosyltransferase family 1 protein</fullName>
    </submittedName>
</protein>
<evidence type="ECO:0000313" key="2">
    <source>
        <dbReference type="EMBL" id="WNG47509.1"/>
    </source>
</evidence>
<reference evidence="2 3" key="1">
    <citation type="submission" date="2019-08" db="EMBL/GenBank/DDBJ databases">
        <title>Archangium and Cystobacter genomes.</title>
        <authorList>
            <person name="Chen I.-C.K."/>
            <person name="Wielgoss S."/>
        </authorList>
    </citation>
    <scope>NUCLEOTIDE SEQUENCE [LARGE SCALE GENOMIC DNA]</scope>
    <source>
        <strain evidence="2 3">Cbm 6</strain>
    </source>
</reference>
<feature type="domain" description="Erythromycin biosynthesis protein CIII-like C-terminal" evidence="1">
    <location>
        <begin position="289"/>
        <end position="412"/>
    </location>
</feature>
<evidence type="ECO:0000313" key="3">
    <source>
        <dbReference type="Proteomes" id="UP001611383"/>
    </source>
</evidence>
<dbReference type="Proteomes" id="UP001611383">
    <property type="component" value="Chromosome"/>
</dbReference>
<gene>
    <name evidence="2" type="ORF">F0U60_27860</name>
</gene>